<keyword evidence="2" id="KW-1185">Reference proteome</keyword>
<dbReference type="AlphaFoldDB" id="A0A3R7K9A4"/>
<accession>A0A3R7K9A4</accession>
<proteinExistence type="predicted"/>
<protein>
    <submittedName>
        <fullName evidence="1">Uncharacterized protein</fullName>
    </submittedName>
</protein>
<reference evidence="1 2" key="1">
    <citation type="journal article" date="2018" name="BMC Genomics">
        <title>Genomic comparison of Trypanosoma conorhini and Trypanosoma rangeli to Trypanosoma cruzi strains of high and low virulence.</title>
        <authorList>
            <person name="Bradwell K.R."/>
            <person name="Koparde V.N."/>
            <person name="Matveyev A.V."/>
            <person name="Serrano M.G."/>
            <person name="Alves J.M."/>
            <person name="Parikh H."/>
            <person name="Huang B."/>
            <person name="Lee V."/>
            <person name="Espinosa-Alvarez O."/>
            <person name="Ortiz P.A."/>
            <person name="Costa-Martins A.G."/>
            <person name="Teixeira M.M."/>
            <person name="Buck G.A."/>
        </authorList>
    </citation>
    <scope>NUCLEOTIDE SEQUENCE [LARGE SCALE GENOMIC DNA]</scope>
    <source>
        <strain evidence="1 2">AM80</strain>
    </source>
</reference>
<comment type="caution">
    <text evidence="1">The sequence shown here is derived from an EMBL/GenBank/DDBJ whole genome shotgun (WGS) entry which is preliminary data.</text>
</comment>
<name>A0A3R7K9A4_TRYRA</name>
<dbReference type="RefSeq" id="XP_029237735.1">
    <property type="nucleotide sequence ID" value="XM_029382431.1"/>
</dbReference>
<dbReference type="GeneID" id="40329490"/>
<gene>
    <name evidence="1" type="ORF">TraAM80_05557</name>
</gene>
<dbReference type="Proteomes" id="UP000283634">
    <property type="component" value="Unassembled WGS sequence"/>
</dbReference>
<organism evidence="1 2">
    <name type="scientific">Trypanosoma rangeli</name>
    <dbReference type="NCBI Taxonomy" id="5698"/>
    <lineage>
        <taxon>Eukaryota</taxon>
        <taxon>Discoba</taxon>
        <taxon>Euglenozoa</taxon>
        <taxon>Kinetoplastea</taxon>
        <taxon>Metakinetoplastina</taxon>
        <taxon>Trypanosomatida</taxon>
        <taxon>Trypanosomatidae</taxon>
        <taxon>Trypanosoma</taxon>
        <taxon>Herpetosoma</taxon>
    </lineage>
</organism>
<evidence type="ECO:0000313" key="1">
    <source>
        <dbReference type="EMBL" id="RNF03813.1"/>
    </source>
</evidence>
<evidence type="ECO:0000313" key="2">
    <source>
        <dbReference type="Proteomes" id="UP000283634"/>
    </source>
</evidence>
<sequence>MQHKRGVYALIQWTGRRPLNDVKRRANNMHPVTVSVTHHEAALQHIVAEDCLKVSKVRHAVGHRLHLVVAPEQFTGVHVEDQACHSGPAINARRTQYPRRRHRILVGWLRTNCTGVSGAQ</sequence>
<dbReference type="EMBL" id="MKGL01000183">
    <property type="protein sequence ID" value="RNF03813.1"/>
    <property type="molecule type" value="Genomic_DNA"/>
</dbReference>